<dbReference type="GO" id="GO:0030313">
    <property type="term" value="C:cell envelope"/>
    <property type="evidence" value="ECO:0007669"/>
    <property type="project" value="UniProtKB-SubCell"/>
</dbReference>
<dbReference type="InterPro" id="IPR058624">
    <property type="entry name" value="MdtA-like_HH"/>
</dbReference>
<protein>
    <submittedName>
        <fullName evidence="7">Efflux pump periplasmic linker BepF</fullName>
    </submittedName>
</protein>
<dbReference type="Gene3D" id="2.40.50.100">
    <property type="match status" value="1"/>
</dbReference>
<feature type="domain" description="Multidrug resistance protein MdtA-like barrel-sandwich hybrid" evidence="4">
    <location>
        <begin position="67"/>
        <end position="201"/>
    </location>
</feature>
<dbReference type="PANTHER" id="PTHR30158">
    <property type="entry name" value="ACRA/E-RELATED COMPONENT OF DRUG EFFLUX TRANSPORTER"/>
    <property type="match status" value="1"/>
</dbReference>
<feature type="domain" description="Multidrug resistance protein MdtA-like alpha-helical hairpin" evidence="3">
    <location>
        <begin position="107"/>
        <end position="176"/>
    </location>
</feature>
<dbReference type="NCBIfam" id="TIGR01730">
    <property type="entry name" value="RND_mfp"/>
    <property type="match status" value="1"/>
</dbReference>
<dbReference type="SUPFAM" id="SSF111369">
    <property type="entry name" value="HlyD-like secretion proteins"/>
    <property type="match status" value="1"/>
</dbReference>
<evidence type="ECO:0000259" key="3">
    <source>
        <dbReference type="Pfam" id="PF25876"/>
    </source>
</evidence>
<dbReference type="FunFam" id="2.40.420.20:FF:000001">
    <property type="entry name" value="Efflux RND transporter periplasmic adaptor subunit"/>
    <property type="match status" value="1"/>
</dbReference>
<reference evidence="7" key="1">
    <citation type="journal article" date="2017" name="Appl. Environ. Microbiol.">
        <title>Molecular characterization of an Endozoicomonas-like organism causing infection in king scallop Pecten maximus L.</title>
        <authorList>
            <person name="Cano I."/>
            <person name="van Aerle R."/>
            <person name="Ross S."/>
            <person name="Verner-Jeffreys D.W."/>
            <person name="Paley R.K."/>
            <person name="Rimmer G."/>
            <person name="Ryder D."/>
            <person name="Hooper P."/>
            <person name="Stone D."/>
            <person name="Feist S.W."/>
        </authorList>
    </citation>
    <scope>NUCLEOTIDE SEQUENCE</scope>
</reference>
<comment type="subcellular location">
    <subcellularLocation>
        <location evidence="1">Cell envelope</location>
    </subcellularLocation>
</comment>
<evidence type="ECO:0000259" key="4">
    <source>
        <dbReference type="Pfam" id="PF25917"/>
    </source>
</evidence>
<dbReference type="InterPro" id="IPR006143">
    <property type="entry name" value="RND_pump_MFP"/>
</dbReference>
<sequence>MISASHQVKSRARLAVGALLASVLMLSGCSEEKQQAMPAPGVSVIAVQNEAVGDYQEFVARAEAVDQVNLMARVEGFLTKRNFTEGQPVRKEQLLFEIDPKPYIADLKKAEADLASSKAELIKAKKDLVRIKDLFNKGHVSQSDLDTQVSTEAQALASVKAAEAGLDTAQLNLGYTQVKAPFDGKIGKARYSTGNLVGPGSDPLATVSSVDPIYVTFQVNEKQLVDHIQQSGNNNGDKFRLTLRLPNGQDYGQDGTFNFADTTIDQTTGTLTLRAQFPNKSGLLYPGLYVTLMTESKDKQQMPVIPQFAVQENQSGRFVLVVGENNTAAIRQVEMGRRIGPMWAVKSGLKIDEKVVVEGLQKVKAGAKVRPSPVTIDHQTGAIIRPQPQSTGQAGQSVQGK</sequence>
<dbReference type="EMBL" id="NSIT01000019">
    <property type="protein sequence ID" value="PJE80392.1"/>
    <property type="molecule type" value="Genomic_DNA"/>
</dbReference>
<dbReference type="Gene3D" id="1.10.287.470">
    <property type="entry name" value="Helix hairpin bin"/>
    <property type="match status" value="1"/>
</dbReference>
<feature type="compositionally biased region" description="Polar residues" evidence="2">
    <location>
        <begin position="387"/>
        <end position="401"/>
    </location>
</feature>
<dbReference type="Pfam" id="PF25944">
    <property type="entry name" value="Beta-barrel_RND"/>
    <property type="match status" value="1"/>
</dbReference>
<dbReference type="InterPro" id="IPR058625">
    <property type="entry name" value="MdtA-like_BSH"/>
</dbReference>
<dbReference type="Pfam" id="PF25917">
    <property type="entry name" value="BSH_RND"/>
    <property type="match status" value="1"/>
</dbReference>
<dbReference type="AlphaFoldDB" id="A0A2H9TAX6"/>
<feature type="domain" description="Multidrug resistance protein MdtA-like beta-barrel" evidence="5">
    <location>
        <begin position="212"/>
        <end position="292"/>
    </location>
</feature>
<gene>
    <name evidence="7" type="primary">bepF</name>
    <name evidence="7" type="ORF">CI610_00624</name>
</gene>
<dbReference type="Gene3D" id="2.40.420.20">
    <property type="match status" value="1"/>
</dbReference>
<dbReference type="InterPro" id="IPR058626">
    <property type="entry name" value="MdtA-like_b-barrel"/>
</dbReference>
<dbReference type="Gene3D" id="2.40.30.170">
    <property type="match status" value="1"/>
</dbReference>
<proteinExistence type="predicted"/>
<dbReference type="GO" id="GO:0005886">
    <property type="term" value="C:plasma membrane"/>
    <property type="evidence" value="ECO:0007669"/>
    <property type="project" value="TreeGrafter"/>
</dbReference>
<evidence type="ECO:0000259" key="5">
    <source>
        <dbReference type="Pfam" id="PF25944"/>
    </source>
</evidence>
<evidence type="ECO:0000256" key="2">
    <source>
        <dbReference type="SAM" id="MobiDB-lite"/>
    </source>
</evidence>
<dbReference type="GO" id="GO:0022857">
    <property type="term" value="F:transmembrane transporter activity"/>
    <property type="evidence" value="ECO:0007669"/>
    <property type="project" value="InterPro"/>
</dbReference>
<dbReference type="InterPro" id="IPR058627">
    <property type="entry name" value="MdtA-like_C"/>
</dbReference>
<feature type="region of interest" description="Disordered" evidence="2">
    <location>
        <begin position="379"/>
        <end position="401"/>
    </location>
</feature>
<accession>A0A2H9TAX6</accession>
<evidence type="ECO:0000256" key="1">
    <source>
        <dbReference type="ARBA" id="ARBA00004196"/>
    </source>
</evidence>
<feature type="domain" description="Multidrug resistance protein MdtA-like C-terminal permuted SH3" evidence="6">
    <location>
        <begin position="304"/>
        <end position="362"/>
    </location>
</feature>
<dbReference type="Pfam" id="PF25876">
    <property type="entry name" value="HH_MFP_RND"/>
    <property type="match status" value="1"/>
</dbReference>
<dbReference type="GO" id="GO:0046677">
    <property type="term" value="P:response to antibiotic"/>
    <property type="evidence" value="ECO:0007669"/>
    <property type="project" value="TreeGrafter"/>
</dbReference>
<organism evidence="7">
    <name type="scientific">invertebrate metagenome</name>
    <dbReference type="NCBI Taxonomy" id="1711999"/>
    <lineage>
        <taxon>unclassified sequences</taxon>
        <taxon>metagenomes</taxon>
        <taxon>organismal metagenomes</taxon>
    </lineage>
</organism>
<evidence type="ECO:0000313" key="7">
    <source>
        <dbReference type="EMBL" id="PJE80392.1"/>
    </source>
</evidence>
<evidence type="ECO:0000259" key="6">
    <source>
        <dbReference type="Pfam" id="PF25967"/>
    </source>
</evidence>
<comment type="caution">
    <text evidence="7">The sequence shown here is derived from an EMBL/GenBank/DDBJ whole genome shotgun (WGS) entry which is preliminary data.</text>
</comment>
<name>A0A2H9TAX6_9ZZZZ</name>
<dbReference type="Pfam" id="PF25967">
    <property type="entry name" value="RND-MFP_C"/>
    <property type="match status" value="1"/>
</dbReference>